<keyword evidence="3" id="KW-0328">Glycosyltransferase</keyword>
<evidence type="ECO:0000313" key="4">
    <source>
        <dbReference type="Proteomes" id="UP001333102"/>
    </source>
</evidence>
<sequence>MTIAFFSDSYTPYVSGVVQSIRLTARALTRLGHQVIVVAPAYPSHDAHQPDETGALVLRLPSVPAPGQPVFRIPLPWRRALRPLLGRRLDVVHAHSPFLTGGLARWMARRHRAPLLFTHHTLYHEYAHYGLLPAWALVPTILRRVGAFCRAVDCVVAPTPSIAALLPRLYGSTASVEVIPTGLELRAFREADPTWLRQALAIPADAPVVLHVGRLAREKNILVLMQALRHILDEMASAHAVVVGGGPFLAQLHRAASEPPFAGRLHVVGPVPPHAVPRYMAGASLFLTASTTETQGLVAVEAMAAGLPVVAPRAGGLPDVVTDAQQGWLTEPAAVPLARAALRLLADASTCREMAHRARQRAADFDVETTTRRLLALYETLRTGPLTASPTRQGP</sequence>
<protein>
    <submittedName>
        <fullName evidence="3">Glycosyltransferase</fullName>
        <ecNumber evidence="3">2.4.-.-</ecNumber>
    </submittedName>
</protein>
<dbReference type="Pfam" id="PF00534">
    <property type="entry name" value="Glycos_transf_1"/>
    <property type="match status" value="1"/>
</dbReference>
<dbReference type="PANTHER" id="PTHR45947:SF3">
    <property type="entry name" value="SULFOQUINOVOSYL TRANSFERASE SQD2"/>
    <property type="match status" value="1"/>
</dbReference>
<evidence type="ECO:0000313" key="3">
    <source>
        <dbReference type="EMBL" id="WRP14073.1"/>
    </source>
</evidence>
<keyword evidence="3" id="KW-0808">Transferase</keyword>
<evidence type="ECO:0000259" key="2">
    <source>
        <dbReference type="Pfam" id="PF13439"/>
    </source>
</evidence>
<dbReference type="PANTHER" id="PTHR45947">
    <property type="entry name" value="SULFOQUINOVOSYL TRANSFERASE SQD2"/>
    <property type="match status" value="1"/>
</dbReference>
<reference evidence="4" key="1">
    <citation type="submission" date="2023-12" db="EMBL/GenBank/DDBJ databases">
        <title>Novel isolates from deep terrestrial aquifers shed light on the physiology and ecology of the class Limnochordia.</title>
        <authorList>
            <person name="Karnachuk O.V."/>
            <person name="Lukina A.P."/>
            <person name="Avakyan M.R."/>
            <person name="Kadnikov V."/>
            <person name="Begmatov S."/>
            <person name="Beletsky A.V."/>
            <person name="Mardanov A.V."/>
            <person name="Ravin N.V."/>
        </authorList>
    </citation>
    <scope>NUCLEOTIDE SEQUENCE [LARGE SCALE GENOMIC DNA]</scope>
    <source>
        <strain evidence="4">LN</strain>
    </source>
</reference>
<dbReference type="Pfam" id="PF13439">
    <property type="entry name" value="Glyco_transf_4"/>
    <property type="match status" value="1"/>
</dbReference>
<feature type="domain" description="Glycosyltransferase subfamily 4-like N-terminal" evidence="2">
    <location>
        <begin position="14"/>
        <end position="185"/>
    </location>
</feature>
<dbReference type="Gene3D" id="3.40.50.2000">
    <property type="entry name" value="Glycogen Phosphorylase B"/>
    <property type="match status" value="2"/>
</dbReference>
<evidence type="ECO:0000259" key="1">
    <source>
        <dbReference type="Pfam" id="PF00534"/>
    </source>
</evidence>
<dbReference type="EMBL" id="CP141614">
    <property type="protein sequence ID" value="WRP14073.1"/>
    <property type="molecule type" value="Genomic_DNA"/>
</dbReference>
<dbReference type="EC" id="2.4.-.-" evidence="3"/>
<keyword evidence="4" id="KW-1185">Reference proteome</keyword>
<name>A0ABZ1BNC7_9FIRM</name>
<accession>A0ABZ1BNC7</accession>
<dbReference type="GO" id="GO:0016757">
    <property type="term" value="F:glycosyltransferase activity"/>
    <property type="evidence" value="ECO:0007669"/>
    <property type="project" value="UniProtKB-KW"/>
</dbReference>
<dbReference type="Proteomes" id="UP001333102">
    <property type="component" value="Chromosome"/>
</dbReference>
<dbReference type="RefSeq" id="WP_324668363.1">
    <property type="nucleotide sequence ID" value="NZ_CP141614.1"/>
</dbReference>
<gene>
    <name evidence="3" type="ORF">VLY81_11675</name>
</gene>
<organism evidence="3 4">
    <name type="scientific">Geochorda subterranea</name>
    <dbReference type="NCBI Taxonomy" id="3109564"/>
    <lineage>
        <taxon>Bacteria</taxon>
        <taxon>Bacillati</taxon>
        <taxon>Bacillota</taxon>
        <taxon>Limnochordia</taxon>
        <taxon>Limnochordales</taxon>
        <taxon>Geochordaceae</taxon>
        <taxon>Geochorda</taxon>
    </lineage>
</organism>
<dbReference type="SUPFAM" id="SSF53756">
    <property type="entry name" value="UDP-Glycosyltransferase/glycogen phosphorylase"/>
    <property type="match status" value="1"/>
</dbReference>
<dbReference type="InterPro" id="IPR028098">
    <property type="entry name" value="Glyco_trans_4-like_N"/>
</dbReference>
<feature type="domain" description="Glycosyl transferase family 1" evidence="1">
    <location>
        <begin position="197"/>
        <end position="361"/>
    </location>
</feature>
<proteinExistence type="predicted"/>
<dbReference type="InterPro" id="IPR001296">
    <property type="entry name" value="Glyco_trans_1"/>
</dbReference>
<dbReference type="InterPro" id="IPR050194">
    <property type="entry name" value="Glycosyltransferase_grp1"/>
</dbReference>